<dbReference type="NCBIfam" id="NF009150">
    <property type="entry name" value="PRK12497.1-3"/>
    <property type="match status" value="1"/>
</dbReference>
<comment type="similarity">
    <text evidence="1 2">Belongs to the UPF0102 family.</text>
</comment>
<dbReference type="Gene3D" id="3.40.1350.10">
    <property type="match status" value="1"/>
</dbReference>
<sequence>MSLTKQTGNYGEELAQKYVVEQGFKILHTNWRHKNWEVDIIAEKEDILHFIEVKTRQYSPFGYPENNVKQQKMNALKNAAAVYLEKNPQWHSIQFDVIAITLQNNLVKEICWIDDVFF</sequence>
<evidence type="ECO:0000313" key="4">
    <source>
        <dbReference type="Proteomes" id="UP000249720"/>
    </source>
</evidence>
<dbReference type="CDD" id="cd20736">
    <property type="entry name" value="PoNe_Nuclease"/>
    <property type="match status" value="1"/>
</dbReference>
<dbReference type="GO" id="GO:0004519">
    <property type="term" value="F:endonuclease activity"/>
    <property type="evidence" value="ECO:0007669"/>
    <property type="project" value="UniProtKB-KW"/>
</dbReference>
<dbReference type="InterPro" id="IPR011856">
    <property type="entry name" value="tRNA_endonuc-like_dom_sf"/>
</dbReference>
<name>A0A2W7RSA8_9BACT</name>
<organism evidence="3 4">
    <name type="scientific">Hydrotalea sandarakina</name>
    <dbReference type="NCBI Taxonomy" id="1004304"/>
    <lineage>
        <taxon>Bacteria</taxon>
        <taxon>Pseudomonadati</taxon>
        <taxon>Bacteroidota</taxon>
        <taxon>Chitinophagia</taxon>
        <taxon>Chitinophagales</taxon>
        <taxon>Chitinophagaceae</taxon>
        <taxon>Hydrotalea</taxon>
    </lineage>
</organism>
<dbReference type="EMBL" id="QKZV01000003">
    <property type="protein sequence ID" value="PZX63573.1"/>
    <property type="molecule type" value="Genomic_DNA"/>
</dbReference>
<gene>
    <name evidence="3" type="ORF">LX80_01224</name>
</gene>
<evidence type="ECO:0000313" key="3">
    <source>
        <dbReference type="EMBL" id="PZX63573.1"/>
    </source>
</evidence>
<keyword evidence="3" id="KW-0540">Nuclease</keyword>
<evidence type="ECO:0000256" key="2">
    <source>
        <dbReference type="HAMAP-Rule" id="MF_00048"/>
    </source>
</evidence>
<dbReference type="InterPro" id="IPR003509">
    <property type="entry name" value="UPF0102_YraN-like"/>
</dbReference>
<evidence type="ECO:0000256" key="1">
    <source>
        <dbReference type="ARBA" id="ARBA00006738"/>
    </source>
</evidence>
<dbReference type="RefSeq" id="WP_111294303.1">
    <property type="nucleotide sequence ID" value="NZ_QKZV01000003.1"/>
</dbReference>
<dbReference type="PANTHER" id="PTHR34039:SF1">
    <property type="entry name" value="UPF0102 PROTEIN YRAN"/>
    <property type="match status" value="1"/>
</dbReference>
<keyword evidence="4" id="KW-1185">Reference proteome</keyword>
<reference evidence="3 4" key="1">
    <citation type="submission" date="2018-06" db="EMBL/GenBank/DDBJ databases">
        <title>Genomic Encyclopedia of Archaeal and Bacterial Type Strains, Phase II (KMG-II): from individual species to whole genera.</title>
        <authorList>
            <person name="Goeker M."/>
        </authorList>
    </citation>
    <scope>NUCLEOTIDE SEQUENCE [LARGE SCALE GENOMIC DNA]</scope>
    <source>
        <strain evidence="3 4">DSM 23241</strain>
    </source>
</reference>
<dbReference type="SUPFAM" id="SSF52980">
    <property type="entry name" value="Restriction endonuclease-like"/>
    <property type="match status" value="1"/>
</dbReference>
<dbReference type="AlphaFoldDB" id="A0A2W7RSA8"/>
<comment type="caution">
    <text evidence="3">The sequence shown here is derived from an EMBL/GenBank/DDBJ whole genome shotgun (WGS) entry which is preliminary data.</text>
</comment>
<dbReference type="Pfam" id="PF02021">
    <property type="entry name" value="UPF0102"/>
    <property type="match status" value="1"/>
</dbReference>
<dbReference type="InterPro" id="IPR011335">
    <property type="entry name" value="Restrct_endonuc-II-like"/>
</dbReference>
<protein>
    <recommendedName>
        <fullName evidence="2">UPF0102 protein LX80_01224</fullName>
    </recommendedName>
</protein>
<dbReference type="Proteomes" id="UP000249720">
    <property type="component" value="Unassembled WGS sequence"/>
</dbReference>
<keyword evidence="3" id="KW-0255">Endonuclease</keyword>
<dbReference type="PANTHER" id="PTHR34039">
    <property type="entry name" value="UPF0102 PROTEIN YRAN"/>
    <property type="match status" value="1"/>
</dbReference>
<keyword evidence="3" id="KW-0378">Hydrolase</keyword>
<accession>A0A2W7RSA8</accession>
<dbReference type="GO" id="GO:0003676">
    <property type="term" value="F:nucleic acid binding"/>
    <property type="evidence" value="ECO:0007669"/>
    <property type="project" value="InterPro"/>
</dbReference>
<dbReference type="HAMAP" id="MF_00048">
    <property type="entry name" value="UPF0102"/>
    <property type="match status" value="1"/>
</dbReference>
<proteinExistence type="inferred from homology"/>
<dbReference type="OrthoDB" id="9802516at2"/>